<organism evidence="1 2">
    <name type="scientific">Coprinopsis marcescibilis</name>
    <name type="common">Agaric fungus</name>
    <name type="synonym">Psathyrella marcescibilis</name>
    <dbReference type="NCBI Taxonomy" id="230819"/>
    <lineage>
        <taxon>Eukaryota</taxon>
        <taxon>Fungi</taxon>
        <taxon>Dikarya</taxon>
        <taxon>Basidiomycota</taxon>
        <taxon>Agaricomycotina</taxon>
        <taxon>Agaricomycetes</taxon>
        <taxon>Agaricomycetidae</taxon>
        <taxon>Agaricales</taxon>
        <taxon>Agaricineae</taxon>
        <taxon>Psathyrellaceae</taxon>
        <taxon>Coprinopsis</taxon>
    </lineage>
</organism>
<protein>
    <submittedName>
        <fullName evidence="1">Uncharacterized protein</fullName>
    </submittedName>
</protein>
<reference evidence="1 2" key="1">
    <citation type="journal article" date="2019" name="Nat. Ecol. Evol.">
        <title>Megaphylogeny resolves global patterns of mushroom evolution.</title>
        <authorList>
            <person name="Varga T."/>
            <person name="Krizsan K."/>
            <person name="Foldi C."/>
            <person name="Dima B."/>
            <person name="Sanchez-Garcia M."/>
            <person name="Sanchez-Ramirez S."/>
            <person name="Szollosi G.J."/>
            <person name="Szarkandi J.G."/>
            <person name="Papp V."/>
            <person name="Albert L."/>
            <person name="Andreopoulos W."/>
            <person name="Angelini C."/>
            <person name="Antonin V."/>
            <person name="Barry K.W."/>
            <person name="Bougher N.L."/>
            <person name="Buchanan P."/>
            <person name="Buyck B."/>
            <person name="Bense V."/>
            <person name="Catcheside P."/>
            <person name="Chovatia M."/>
            <person name="Cooper J."/>
            <person name="Damon W."/>
            <person name="Desjardin D."/>
            <person name="Finy P."/>
            <person name="Geml J."/>
            <person name="Haridas S."/>
            <person name="Hughes K."/>
            <person name="Justo A."/>
            <person name="Karasinski D."/>
            <person name="Kautmanova I."/>
            <person name="Kiss B."/>
            <person name="Kocsube S."/>
            <person name="Kotiranta H."/>
            <person name="LaButti K.M."/>
            <person name="Lechner B.E."/>
            <person name="Liimatainen K."/>
            <person name="Lipzen A."/>
            <person name="Lukacs Z."/>
            <person name="Mihaltcheva S."/>
            <person name="Morgado L.N."/>
            <person name="Niskanen T."/>
            <person name="Noordeloos M.E."/>
            <person name="Ohm R.A."/>
            <person name="Ortiz-Santana B."/>
            <person name="Ovrebo C."/>
            <person name="Racz N."/>
            <person name="Riley R."/>
            <person name="Savchenko A."/>
            <person name="Shiryaev A."/>
            <person name="Soop K."/>
            <person name="Spirin V."/>
            <person name="Szebenyi C."/>
            <person name="Tomsovsky M."/>
            <person name="Tulloss R.E."/>
            <person name="Uehling J."/>
            <person name="Grigoriev I.V."/>
            <person name="Vagvolgyi C."/>
            <person name="Papp T."/>
            <person name="Martin F.M."/>
            <person name="Miettinen O."/>
            <person name="Hibbett D.S."/>
            <person name="Nagy L.G."/>
        </authorList>
    </citation>
    <scope>NUCLEOTIDE SEQUENCE [LARGE SCALE GENOMIC DNA]</scope>
    <source>
        <strain evidence="1 2">CBS 121175</strain>
    </source>
</reference>
<sequence>MSSLAPAPLPVLAPFQEKSLQVVTLIEQLGTLNLYNHSHFDSCRNSELTSAKTIACTFEVTDLRVTSSPWVVMESWIACSISGCLYASKAQQRMPWIPQLVTQHHVWNQPEGYYLLSIFFSTIGPAWHLPCVNGKDHLVLSQGLEAAFVLENCALHLISAPFSSSEKNPNSVKAFKNTAMAEELNRKGSKAYWEGNFARPPELAVNTPTPNPILFELREYEECLKAIVKSWITLKLTEKVPDTNALAVKPATRYTKARYYSNSTSRAKINEDIRKLMERKSKQKEDEKVNELKAWGNLWMARTKPLRQRRNLIMRGIRVSSKRDTLELSHFGHDSVRSLLDGVQQDTSTKMNRKNLNATEKKQIAFLFGGAGDGETSCDFLSYTAPIWTESDHPESPARHVFGALIQAAFQGWTNKWYMTLVEINPASIARILIIFELFSAIGEAKNEEEKDEIFATLIY</sequence>
<dbReference type="AlphaFoldDB" id="A0A5C3K907"/>
<dbReference type="OrthoDB" id="2423701at2759"/>
<evidence type="ECO:0000313" key="2">
    <source>
        <dbReference type="Proteomes" id="UP000307440"/>
    </source>
</evidence>
<name>A0A5C3K907_COPMA</name>
<proteinExistence type="predicted"/>
<feature type="non-terminal residue" evidence="1">
    <location>
        <position position="460"/>
    </location>
</feature>
<keyword evidence="2" id="KW-1185">Reference proteome</keyword>
<gene>
    <name evidence="1" type="ORF">FA15DRAFT_662075</name>
</gene>
<dbReference type="STRING" id="230819.A0A5C3K907"/>
<dbReference type="EMBL" id="ML210751">
    <property type="protein sequence ID" value="TFK16540.1"/>
    <property type="molecule type" value="Genomic_DNA"/>
</dbReference>
<dbReference type="Proteomes" id="UP000307440">
    <property type="component" value="Unassembled WGS sequence"/>
</dbReference>
<accession>A0A5C3K907</accession>
<evidence type="ECO:0000313" key="1">
    <source>
        <dbReference type="EMBL" id="TFK16540.1"/>
    </source>
</evidence>